<name>A0A1E2UJG9_9GAMM</name>
<dbReference type="GO" id="GO:0008305">
    <property type="term" value="C:integrin complex"/>
    <property type="evidence" value="ECO:0007669"/>
    <property type="project" value="InterPro"/>
</dbReference>
<dbReference type="GO" id="GO:0007229">
    <property type="term" value="P:integrin-mediated signaling pathway"/>
    <property type="evidence" value="ECO:0007669"/>
    <property type="project" value="TreeGrafter"/>
</dbReference>
<evidence type="ECO:0000256" key="1">
    <source>
        <dbReference type="ARBA" id="ARBA00022729"/>
    </source>
</evidence>
<dbReference type="EMBL" id="LVJZ01000004">
    <property type="protein sequence ID" value="ODB94472.1"/>
    <property type="molecule type" value="Genomic_DNA"/>
</dbReference>
<dbReference type="PRINTS" id="PR01185">
    <property type="entry name" value="INTEGRINA"/>
</dbReference>
<sequence length="464" mass="48588">MKPNQLPALFALSVLLGLLISGCEETYTKEVDEDQKISDSRGQFSGDLDDGDRFGAALANIGDLEGDGVIDLAVGSPYDDDNGENRGAVWVLFLDDDGQVDTQQKISDSKGSFDGDLDDGDLFGSALAPLDDLNGDGFRDIVVSAPMDDDGGTDHGALWVLFLKDDGTVESYQKISEESGELNENLDADDQFGHAVANIGDLNNDGITDLAVGMPNDDDGGTDRGAVWILFMNSDGTVSARQKISSEKGGLERKPNDGDRFGSSVTAVGDLDDDGVIDIAVGTSGDDDGGTDRGAVWVLFLNSDGTVDGLKRISHNRGGLEDQLSDGDRFGSALANLGDLNNDGNDDLIVGAPGSDDGGSNRGATWVLFMQGDGEIISASKISDTEGDFDGSLNDNDQFGSSLAGIGDLNEDEHQDLAVGAPFDDNGGTDKGATWILFLGPTESHYDTSEGIIFGSLSSAIQQQ</sequence>
<comment type="caution">
    <text evidence="4">The sequence shown here is derived from an EMBL/GenBank/DDBJ whole genome shotgun (WGS) entry which is preliminary data.</text>
</comment>
<keyword evidence="1" id="KW-0732">Signal</keyword>
<keyword evidence="2" id="KW-0677">Repeat</keyword>
<dbReference type="GO" id="GO:0098609">
    <property type="term" value="P:cell-cell adhesion"/>
    <property type="evidence" value="ECO:0007669"/>
    <property type="project" value="TreeGrafter"/>
</dbReference>
<dbReference type="InterPro" id="IPR028994">
    <property type="entry name" value="Integrin_alpha_N"/>
</dbReference>
<dbReference type="SMART" id="SM00191">
    <property type="entry name" value="Int_alpha"/>
    <property type="match status" value="6"/>
</dbReference>
<evidence type="ECO:0000313" key="4">
    <source>
        <dbReference type="EMBL" id="ODB94472.1"/>
    </source>
</evidence>
<reference evidence="4 5" key="1">
    <citation type="submission" date="2016-03" db="EMBL/GenBank/DDBJ databases">
        <title>Chemosynthetic sulphur-oxidizing symbionts of marine invertebrate animals are capable of nitrogen fixation.</title>
        <authorList>
            <person name="Petersen J.M."/>
            <person name="Kemper A."/>
            <person name="Gruber-Vodicka H."/>
            <person name="Cardini U."/>
            <person name="Geest Mvander."/>
            <person name="Kleiner M."/>
            <person name="Bulgheresi S."/>
            <person name="Fussmann M."/>
            <person name="Herbold C."/>
            <person name="Seah B.K.B."/>
            <person name="Antony C.Paul."/>
            <person name="Liu D."/>
            <person name="Belitz A."/>
            <person name="Weber M."/>
        </authorList>
    </citation>
    <scope>NUCLEOTIDE SEQUENCE [LARGE SCALE GENOMIC DNA]</scope>
    <source>
        <strain evidence="4">G_D</strain>
    </source>
</reference>
<evidence type="ECO:0000256" key="3">
    <source>
        <dbReference type="ARBA" id="ARBA00023180"/>
    </source>
</evidence>
<keyword evidence="5" id="KW-1185">Reference proteome</keyword>
<dbReference type="PANTHER" id="PTHR23220">
    <property type="entry name" value="INTEGRIN ALPHA"/>
    <property type="match status" value="1"/>
</dbReference>
<organism evidence="4 5">
    <name type="scientific">Candidatus Thiodiazotropha endoloripes</name>
    <dbReference type="NCBI Taxonomy" id="1818881"/>
    <lineage>
        <taxon>Bacteria</taxon>
        <taxon>Pseudomonadati</taxon>
        <taxon>Pseudomonadota</taxon>
        <taxon>Gammaproteobacteria</taxon>
        <taxon>Chromatiales</taxon>
        <taxon>Sedimenticolaceae</taxon>
        <taxon>Candidatus Thiodiazotropha</taxon>
    </lineage>
</organism>
<accession>A0A1E2UJG9</accession>
<dbReference type="Proteomes" id="UP000094849">
    <property type="component" value="Unassembled WGS sequence"/>
</dbReference>
<protein>
    <submittedName>
        <fullName evidence="4">Uncharacterized protein</fullName>
    </submittedName>
</protein>
<dbReference type="Pfam" id="PF01839">
    <property type="entry name" value="FG-GAP"/>
    <property type="match status" value="4"/>
</dbReference>
<dbReference type="GO" id="GO:0033627">
    <property type="term" value="P:cell adhesion mediated by integrin"/>
    <property type="evidence" value="ECO:0007669"/>
    <property type="project" value="TreeGrafter"/>
</dbReference>
<dbReference type="GO" id="GO:0005178">
    <property type="term" value="F:integrin binding"/>
    <property type="evidence" value="ECO:0007669"/>
    <property type="project" value="TreeGrafter"/>
</dbReference>
<dbReference type="InterPro" id="IPR000413">
    <property type="entry name" value="Integrin_alpha"/>
</dbReference>
<dbReference type="RefSeq" id="WP_069025031.1">
    <property type="nucleotide sequence ID" value="NZ_LVJZ01000004.1"/>
</dbReference>
<dbReference type="InterPro" id="IPR013517">
    <property type="entry name" value="FG-GAP"/>
</dbReference>
<dbReference type="InterPro" id="IPR013519">
    <property type="entry name" value="Int_alpha_beta-p"/>
</dbReference>
<dbReference type="Gene3D" id="2.130.10.130">
    <property type="entry name" value="Integrin alpha, N-terminal"/>
    <property type="match status" value="4"/>
</dbReference>
<dbReference type="PROSITE" id="PS51470">
    <property type="entry name" value="FG_GAP"/>
    <property type="match status" value="6"/>
</dbReference>
<dbReference type="PANTHER" id="PTHR23220:SF122">
    <property type="entry name" value="INTEGRIN ALPHA-PS1"/>
    <property type="match status" value="1"/>
</dbReference>
<dbReference type="GO" id="GO:0009897">
    <property type="term" value="C:external side of plasma membrane"/>
    <property type="evidence" value="ECO:0007669"/>
    <property type="project" value="TreeGrafter"/>
</dbReference>
<evidence type="ECO:0000313" key="5">
    <source>
        <dbReference type="Proteomes" id="UP000094849"/>
    </source>
</evidence>
<keyword evidence="3" id="KW-0325">Glycoprotein</keyword>
<dbReference type="PROSITE" id="PS51257">
    <property type="entry name" value="PROKAR_LIPOPROTEIN"/>
    <property type="match status" value="1"/>
</dbReference>
<proteinExistence type="predicted"/>
<dbReference type="AlphaFoldDB" id="A0A1E2UJG9"/>
<dbReference type="SUPFAM" id="SSF69318">
    <property type="entry name" value="Integrin alpha N-terminal domain"/>
    <property type="match status" value="3"/>
</dbReference>
<dbReference type="GO" id="GO:0007160">
    <property type="term" value="P:cell-matrix adhesion"/>
    <property type="evidence" value="ECO:0007669"/>
    <property type="project" value="TreeGrafter"/>
</dbReference>
<dbReference type="STRING" id="1818881.A3196_18270"/>
<evidence type="ECO:0000256" key="2">
    <source>
        <dbReference type="ARBA" id="ARBA00022737"/>
    </source>
</evidence>
<gene>
    <name evidence="4" type="ORF">A3196_18270</name>
</gene>